<accession>A0A9P3UL09</accession>
<dbReference type="GO" id="GO:0022857">
    <property type="term" value="F:transmembrane transporter activity"/>
    <property type="evidence" value="ECO:0007669"/>
    <property type="project" value="InterPro"/>
</dbReference>
<name>A0A9P3UL09_LYOSH</name>
<feature type="transmembrane region" description="Helical" evidence="6">
    <location>
        <begin position="137"/>
        <end position="158"/>
    </location>
</feature>
<feature type="transmembrane region" description="Helical" evidence="6">
    <location>
        <begin position="112"/>
        <end position="131"/>
    </location>
</feature>
<dbReference type="PROSITE" id="PS50850">
    <property type="entry name" value="MFS"/>
    <property type="match status" value="1"/>
</dbReference>
<dbReference type="InterPro" id="IPR036259">
    <property type="entry name" value="MFS_trans_sf"/>
</dbReference>
<dbReference type="SUPFAM" id="SSF103473">
    <property type="entry name" value="MFS general substrate transporter"/>
    <property type="match status" value="1"/>
</dbReference>
<protein>
    <submittedName>
        <fullName evidence="8">MFS general substrate transporter</fullName>
    </submittedName>
</protein>
<dbReference type="InterPro" id="IPR020846">
    <property type="entry name" value="MFS_dom"/>
</dbReference>
<keyword evidence="9" id="KW-1185">Reference proteome</keyword>
<evidence type="ECO:0000256" key="6">
    <source>
        <dbReference type="SAM" id="Phobius"/>
    </source>
</evidence>
<feature type="transmembrane region" description="Helical" evidence="6">
    <location>
        <begin position="170"/>
        <end position="192"/>
    </location>
</feature>
<sequence>MPTLPPNKAHGANCDESSSLLSSAEAQARPPVATPLPRMQLAALCSVRLVDPVAFTQVFPYVNEFITFLDITDNPAQIGFYSGLVESTFALAQLFSIYQWAKLSDVVGRRPVVIGGTLGLVITTAFLGISSSLPELLLSRCLAGLFSGNVAVIHSVLGEITDSTNQALAFPIYGIFWPLGAIIGPLIGGSLSNPATKSFTSFDVPLFRTFPYLLPCLVAALLGFCGVVLAYYFLDETLPSKRTTNIEKGTQVHSSYGATDDHGTATIAPPPISISTLLSMPTIRALSVSGFALCFIATAFDVVFVLFCYSPIATGGLGFSASQIGYSLATAGAISAGIQLLFMPTLLRTFEITRLYEFCMNLWPLTFAALPCLNLLARSSLDAATGSIDPTAQAEIWIGIALVLGTSRVGCLAYSISMILVKEHAPSPSSLGSTNGLVQFSMCLARAIAPAFVSSAFAISVETSLLGGNLYLTM</sequence>
<dbReference type="OrthoDB" id="419616at2759"/>
<feature type="transmembrane region" description="Helical" evidence="6">
    <location>
        <begin position="324"/>
        <end position="343"/>
    </location>
</feature>
<evidence type="ECO:0000256" key="2">
    <source>
        <dbReference type="ARBA" id="ARBA00022448"/>
    </source>
</evidence>
<comment type="caution">
    <text evidence="8">The sequence shown here is derived from an EMBL/GenBank/DDBJ whole genome shotgun (WGS) entry which is preliminary data.</text>
</comment>
<reference evidence="8" key="1">
    <citation type="submission" date="2022-07" db="EMBL/GenBank/DDBJ databases">
        <title>The genome of Lyophyllum shimeji provides insight into the initial evolution of ectomycorrhizal fungal genome.</title>
        <authorList>
            <person name="Kobayashi Y."/>
            <person name="Shibata T."/>
            <person name="Hirakawa H."/>
            <person name="Shigenobu S."/>
            <person name="Nishiyama T."/>
            <person name="Yamada A."/>
            <person name="Hasebe M."/>
            <person name="Kawaguchi M."/>
        </authorList>
    </citation>
    <scope>NUCLEOTIDE SEQUENCE</scope>
    <source>
        <strain evidence="8">AT787</strain>
    </source>
</reference>
<gene>
    <name evidence="8" type="ORF">LshimejAT787_0206600</name>
</gene>
<dbReference type="InterPro" id="IPR011701">
    <property type="entry name" value="MFS"/>
</dbReference>
<dbReference type="Proteomes" id="UP001063166">
    <property type="component" value="Unassembled WGS sequence"/>
</dbReference>
<dbReference type="Gene3D" id="1.20.1250.20">
    <property type="entry name" value="MFS general substrate transporter like domains"/>
    <property type="match status" value="1"/>
</dbReference>
<feature type="transmembrane region" description="Helical" evidence="6">
    <location>
        <begin position="290"/>
        <end position="312"/>
    </location>
</feature>
<feature type="transmembrane region" description="Helical" evidence="6">
    <location>
        <begin position="78"/>
        <end position="100"/>
    </location>
</feature>
<comment type="subcellular location">
    <subcellularLocation>
        <location evidence="1">Membrane</location>
        <topology evidence="1">Multi-pass membrane protein</topology>
    </subcellularLocation>
</comment>
<feature type="transmembrane region" description="Helical" evidence="6">
    <location>
        <begin position="355"/>
        <end position="376"/>
    </location>
</feature>
<keyword evidence="5 6" id="KW-0472">Membrane</keyword>
<keyword evidence="2" id="KW-0813">Transport</keyword>
<dbReference type="GO" id="GO:0016020">
    <property type="term" value="C:membrane"/>
    <property type="evidence" value="ECO:0007669"/>
    <property type="project" value="UniProtKB-SubCell"/>
</dbReference>
<proteinExistence type="predicted"/>
<dbReference type="PANTHER" id="PTHR23504:SF15">
    <property type="entry name" value="MAJOR FACILITATOR SUPERFAMILY (MFS) PROFILE DOMAIN-CONTAINING PROTEIN"/>
    <property type="match status" value="1"/>
</dbReference>
<dbReference type="Pfam" id="PF07690">
    <property type="entry name" value="MFS_1"/>
    <property type="match status" value="1"/>
</dbReference>
<keyword evidence="3 6" id="KW-0812">Transmembrane</keyword>
<feature type="transmembrane region" description="Helical" evidence="6">
    <location>
        <begin position="396"/>
        <end position="421"/>
    </location>
</feature>
<evidence type="ECO:0000256" key="5">
    <source>
        <dbReference type="ARBA" id="ARBA00023136"/>
    </source>
</evidence>
<organism evidence="8 9">
    <name type="scientific">Lyophyllum shimeji</name>
    <name type="common">Hon-shimeji</name>
    <name type="synonym">Tricholoma shimeji</name>
    <dbReference type="NCBI Taxonomy" id="47721"/>
    <lineage>
        <taxon>Eukaryota</taxon>
        <taxon>Fungi</taxon>
        <taxon>Dikarya</taxon>
        <taxon>Basidiomycota</taxon>
        <taxon>Agaricomycotina</taxon>
        <taxon>Agaricomycetes</taxon>
        <taxon>Agaricomycetidae</taxon>
        <taxon>Agaricales</taxon>
        <taxon>Tricholomatineae</taxon>
        <taxon>Lyophyllaceae</taxon>
        <taxon>Lyophyllum</taxon>
    </lineage>
</organism>
<feature type="transmembrane region" description="Helical" evidence="6">
    <location>
        <begin position="212"/>
        <end position="234"/>
    </location>
</feature>
<evidence type="ECO:0000259" key="7">
    <source>
        <dbReference type="PROSITE" id="PS50850"/>
    </source>
</evidence>
<keyword evidence="4 6" id="KW-1133">Transmembrane helix</keyword>
<evidence type="ECO:0000256" key="1">
    <source>
        <dbReference type="ARBA" id="ARBA00004141"/>
    </source>
</evidence>
<dbReference type="EMBL" id="BRPK01000002">
    <property type="protein sequence ID" value="GLB35095.1"/>
    <property type="molecule type" value="Genomic_DNA"/>
</dbReference>
<evidence type="ECO:0000256" key="4">
    <source>
        <dbReference type="ARBA" id="ARBA00022989"/>
    </source>
</evidence>
<evidence type="ECO:0000256" key="3">
    <source>
        <dbReference type="ARBA" id="ARBA00022692"/>
    </source>
</evidence>
<dbReference type="AlphaFoldDB" id="A0A9P3UL09"/>
<feature type="domain" description="Major facilitator superfamily (MFS) profile" evidence="7">
    <location>
        <begin position="40"/>
        <end position="474"/>
    </location>
</feature>
<evidence type="ECO:0000313" key="8">
    <source>
        <dbReference type="EMBL" id="GLB35095.1"/>
    </source>
</evidence>
<evidence type="ECO:0000313" key="9">
    <source>
        <dbReference type="Proteomes" id="UP001063166"/>
    </source>
</evidence>
<dbReference type="PANTHER" id="PTHR23504">
    <property type="entry name" value="MAJOR FACILITATOR SUPERFAMILY DOMAIN-CONTAINING PROTEIN 10"/>
    <property type="match status" value="1"/>
</dbReference>